<name>A0A0B7AM44_9EUPU</name>
<dbReference type="AlphaFoldDB" id="A0A0B7AM44"/>
<sequence>LRPYAPRGLESNKLSYSVVEHRMFSSRNLTTINHSTTHSLAIYKHNTKLRERDSELSLIFHCRSKVG</sequence>
<proteinExistence type="predicted"/>
<evidence type="ECO:0000313" key="1">
    <source>
        <dbReference type="EMBL" id="CEK81908.1"/>
    </source>
</evidence>
<protein>
    <submittedName>
        <fullName evidence="1">Uncharacterized protein</fullName>
    </submittedName>
</protein>
<gene>
    <name evidence="1" type="primary">ORF128592</name>
</gene>
<accession>A0A0B7AM44</accession>
<feature type="non-terminal residue" evidence="1">
    <location>
        <position position="1"/>
    </location>
</feature>
<dbReference type="EMBL" id="HACG01035043">
    <property type="protein sequence ID" value="CEK81908.1"/>
    <property type="molecule type" value="Transcribed_RNA"/>
</dbReference>
<organism evidence="1">
    <name type="scientific">Arion vulgaris</name>
    <dbReference type="NCBI Taxonomy" id="1028688"/>
    <lineage>
        <taxon>Eukaryota</taxon>
        <taxon>Metazoa</taxon>
        <taxon>Spiralia</taxon>
        <taxon>Lophotrochozoa</taxon>
        <taxon>Mollusca</taxon>
        <taxon>Gastropoda</taxon>
        <taxon>Heterobranchia</taxon>
        <taxon>Euthyneura</taxon>
        <taxon>Panpulmonata</taxon>
        <taxon>Eupulmonata</taxon>
        <taxon>Stylommatophora</taxon>
        <taxon>Helicina</taxon>
        <taxon>Arionoidea</taxon>
        <taxon>Arionidae</taxon>
        <taxon>Arion</taxon>
    </lineage>
</organism>
<reference evidence="1" key="1">
    <citation type="submission" date="2014-12" db="EMBL/GenBank/DDBJ databases">
        <title>Insight into the proteome of Arion vulgaris.</title>
        <authorList>
            <person name="Aradska J."/>
            <person name="Bulat T."/>
            <person name="Smidak R."/>
            <person name="Sarate P."/>
            <person name="Gangsoo J."/>
            <person name="Sialana F."/>
            <person name="Bilban M."/>
            <person name="Lubec G."/>
        </authorList>
    </citation>
    <scope>NUCLEOTIDE SEQUENCE</scope>
    <source>
        <tissue evidence="1">Skin</tissue>
    </source>
</reference>